<evidence type="ECO:0000313" key="2">
    <source>
        <dbReference type="EMBL" id="CAG9531737.1"/>
    </source>
</evidence>
<proteinExistence type="predicted"/>
<feature type="region of interest" description="Disordered" evidence="1">
    <location>
        <begin position="1"/>
        <end position="20"/>
    </location>
</feature>
<dbReference type="AlphaFoldDB" id="A0A8J2LR77"/>
<feature type="non-terminal residue" evidence="2">
    <location>
        <position position="1"/>
    </location>
</feature>
<name>A0A8J2LR77_9BILA</name>
<evidence type="ECO:0000256" key="1">
    <source>
        <dbReference type="SAM" id="MobiDB-lite"/>
    </source>
</evidence>
<keyword evidence="3" id="KW-1185">Reference proteome</keyword>
<sequence>ILNTQEVRKTGRNGTVPIRNNVSGEQPIVSKLYRKTLPLTGTESSKIYSRSILDLHISGTAQIQLAALGL</sequence>
<dbReference type="Proteomes" id="UP000746747">
    <property type="component" value="Unassembled WGS sequence"/>
</dbReference>
<reference evidence="2" key="1">
    <citation type="submission" date="2021-09" db="EMBL/GenBank/DDBJ databases">
        <authorList>
            <consortium name="Pathogen Informatics"/>
        </authorList>
    </citation>
    <scope>NUCLEOTIDE SEQUENCE</scope>
</reference>
<gene>
    <name evidence="2" type="ORF">CJOHNSTONI_LOCUS2112</name>
</gene>
<evidence type="ECO:0000313" key="3">
    <source>
        <dbReference type="Proteomes" id="UP000746747"/>
    </source>
</evidence>
<accession>A0A8J2LR77</accession>
<organism evidence="2 3">
    <name type="scientific">Cercopithifilaria johnstoni</name>
    <dbReference type="NCBI Taxonomy" id="2874296"/>
    <lineage>
        <taxon>Eukaryota</taxon>
        <taxon>Metazoa</taxon>
        <taxon>Ecdysozoa</taxon>
        <taxon>Nematoda</taxon>
        <taxon>Chromadorea</taxon>
        <taxon>Rhabditida</taxon>
        <taxon>Spirurina</taxon>
        <taxon>Spiruromorpha</taxon>
        <taxon>Filarioidea</taxon>
        <taxon>Onchocercidae</taxon>
        <taxon>Cercopithifilaria</taxon>
    </lineage>
</organism>
<dbReference type="EMBL" id="CAKAEH010000715">
    <property type="protein sequence ID" value="CAG9531737.1"/>
    <property type="molecule type" value="Genomic_DNA"/>
</dbReference>
<protein>
    <submittedName>
        <fullName evidence="2">Uncharacterized protein</fullName>
    </submittedName>
</protein>
<comment type="caution">
    <text evidence="2">The sequence shown here is derived from an EMBL/GenBank/DDBJ whole genome shotgun (WGS) entry which is preliminary data.</text>
</comment>